<accession>A0A1G8GNZ1</accession>
<dbReference type="RefSeq" id="WP_092506331.1">
    <property type="nucleotide sequence ID" value="NZ_LT629695.1"/>
</dbReference>
<dbReference type="Gene3D" id="2.40.128.110">
    <property type="entry name" value="Lipid/polyisoprenoid-binding, YceI-like"/>
    <property type="match status" value="1"/>
</dbReference>
<dbReference type="SUPFAM" id="SSF101874">
    <property type="entry name" value="YceI-like"/>
    <property type="match status" value="1"/>
</dbReference>
<dbReference type="PANTHER" id="PTHR34406:SF1">
    <property type="entry name" value="PROTEIN YCEI"/>
    <property type="match status" value="1"/>
</dbReference>
<keyword evidence="4" id="KW-1185">Reference proteome</keyword>
<evidence type="ECO:0000259" key="2">
    <source>
        <dbReference type="SMART" id="SM00867"/>
    </source>
</evidence>
<dbReference type="Proteomes" id="UP000198822">
    <property type="component" value="Chromosome I"/>
</dbReference>
<evidence type="ECO:0000313" key="4">
    <source>
        <dbReference type="Proteomes" id="UP000198822"/>
    </source>
</evidence>
<comment type="similarity">
    <text evidence="1">Belongs to the UPF0312 family.</text>
</comment>
<name>A0A1G8GNZ1_9MICO</name>
<gene>
    <name evidence="3" type="ORF">SAMN04489720_3011</name>
</gene>
<organism evidence="3 4">
    <name type="scientific">Agrococcus jejuensis</name>
    <dbReference type="NCBI Taxonomy" id="399736"/>
    <lineage>
        <taxon>Bacteria</taxon>
        <taxon>Bacillati</taxon>
        <taxon>Actinomycetota</taxon>
        <taxon>Actinomycetes</taxon>
        <taxon>Micrococcales</taxon>
        <taxon>Microbacteriaceae</taxon>
        <taxon>Agrococcus</taxon>
    </lineage>
</organism>
<dbReference type="InterPro" id="IPR007372">
    <property type="entry name" value="Lipid/polyisoprenoid-bd_YceI"/>
</dbReference>
<dbReference type="SMART" id="SM00867">
    <property type="entry name" value="YceI"/>
    <property type="match status" value="1"/>
</dbReference>
<proteinExistence type="inferred from homology"/>
<protein>
    <submittedName>
        <fullName evidence="3">Polyisoprenoid-binding protein YceI</fullName>
    </submittedName>
</protein>
<dbReference type="PANTHER" id="PTHR34406">
    <property type="entry name" value="PROTEIN YCEI"/>
    <property type="match status" value="1"/>
</dbReference>
<dbReference type="STRING" id="399736.SAMN04489720_3011"/>
<evidence type="ECO:0000256" key="1">
    <source>
        <dbReference type="ARBA" id="ARBA00008812"/>
    </source>
</evidence>
<dbReference type="InterPro" id="IPR036761">
    <property type="entry name" value="TTHA0802/YceI-like_sf"/>
</dbReference>
<dbReference type="Pfam" id="PF04264">
    <property type="entry name" value="YceI"/>
    <property type="match status" value="1"/>
</dbReference>
<sequence>MTDTITVAQIPGYVAGTYAIDASHSTVSFSVRHVVAKVRGVIEHIDGTIVLADDPAASTVTANVDPATINTRNADRDAHLRSGDFFATDEHPQWTFRSTGARVVDGEYLVDGVIQLRGIEREITLALELGGFGIDGFGNPRVGATATFTISRDEYGISFNTTLETGGLMLGDDVKVEVEISAVKQ</sequence>
<evidence type="ECO:0000313" key="3">
    <source>
        <dbReference type="EMBL" id="SDH96102.1"/>
    </source>
</evidence>
<reference evidence="4" key="1">
    <citation type="submission" date="2016-10" db="EMBL/GenBank/DDBJ databases">
        <authorList>
            <person name="Varghese N."/>
            <person name="Submissions S."/>
        </authorList>
    </citation>
    <scope>NUCLEOTIDE SEQUENCE [LARGE SCALE GENOMIC DNA]</scope>
    <source>
        <strain evidence="4">DSM 22002</strain>
    </source>
</reference>
<dbReference type="EMBL" id="LT629695">
    <property type="protein sequence ID" value="SDH96102.1"/>
    <property type="molecule type" value="Genomic_DNA"/>
</dbReference>
<feature type="domain" description="Lipid/polyisoprenoid-binding YceI-like" evidence="2">
    <location>
        <begin position="17"/>
        <end position="183"/>
    </location>
</feature>
<dbReference type="OrthoDB" id="9811006at2"/>
<dbReference type="AlphaFoldDB" id="A0A1G8GNZ1"/>